<evidence type="ECO:0000259" key="8">
    <source>
        <dbReference type="Pfam" id="PF03458"/>
    </source>
</evidence>
<comment type="similarity">
    <text evidence="2">Belongs to the UPF0126 family.</text>
</comment>
<feature type="domain" description="Glycine transporter" evidence="8">
    <location>
        <begin position="42"/>
        <end position="112"/>
    </location>
</feature>
<evidence type="ECO:0000256" key="6">
    <source>
        <dbReference type="ARBA" id="ARBA00023136"/>
    </source>
</evidence>
<feature type="transmembrane region" description="Helical" evidence="7">
    <location>
        <begin position="175"/>
        <end position="196"/>
    </location>
</feature>
<evidence type="ECO:0000256" key="2">
    <source>
        <dbReference type="ARBA" id="ARBA00008193"/>
    </source>
</evidence>
<keyword evidence="10" id="KW-1185">Reference proteome</keyword>
<dbReference type="GO" id="GO:0005886">
    <property type="term" value="C:plasma membrane"/>
    <property type="evidence" value="ECO:0007669"/>
    <property type="project" value="UniProtKB-SubCell"/>
</dbReference>
<evidence type="ECO:0000256" key="4">
    <source>
        <dbReference type="ARBA" id="ARBA00022692"/>
    </source>
</evidence>
<dbReference type="EMBL" id="WRPP01000002">
    <property type="protein sequence ID" value="MVU78394.1"/>
    <property type="molecule type" value="Genomic_DNA"/>
</dbReference>
<protein>
    <recommendedName>
        <fullName evidence="8">Glycine transporter domain-containing protein</fullName>
    </recommendedName>
</protein>
<evidence type="ECO:0000256" key="7">
    <source>
        <dbReference type="SAM" id="Phobius"/>
    </source>
</evidence>
<comment type="caution">
    <text evidence="9">The sequence shown here is derived from an EMBL/GenBank/DDBJ whole genome shotgun (WGS) entry which is preliminary data.</text>
</comment>
<feature type="transmembrane region" description="Helical" evidence="7">
    <location>
        <begin position="151"/>
        <end position="169"/>
    </location>
</feature>
<gene>
    <name evidence="9" type="ORF">GPX89_14210</name>
</gene>
<feature type="transmembrane region" description="Helical" evidence="7">
    <location>
        <begin position="63"/>
        <end position="84"/>
    </location>
</feature>
<evidence type="ECO:0000256" key="3">
    <source>
        <dbReference type="ARBA" id="ARBA00022475"/>
    </source>
</evidence>
<keyword evidence="5 7" id="KW-1133">Transmembrane helix</keyword>
<dbReference type="InterPro" id="IPR005115">
    <property type="entry name" value="Gly_transporter"/>
</dbReference>
<feature type="transmembrane region" description="Helical" evidence="7">
    <location>
        <begin position="121"/>
        <end position="139"/>
    </location>
</feature>
<accession>A0A7K1UVJ8</accession>
<dbReference type="PANTHER" id="PTHR30506:SF3">
    <property type="entry name" value="UPF0126 INNER MEMBRANE PROTEIN YADS-RELATED"/>
    <property type="match status" value="1"/>
</dbReference>
<evidence type="ECO:0000256" key="5">
    <source>
        <dbReference type="ARBA" id="ARBA00022989"/>
    </source>
</evidence>
<feature type="transmembrane region" description="Helical" evidence="7">
    <location>
        <begin position="203"/>
        <end position="226"/>
    </location>
</feature>
<feature type="domain" description="Glycine transporter" evidence="8">
    <location>
        <begin position="124"/>
        <end position="198"/>
    </location>
</feature>
<evidence type="ECO:0000313" key="9">
    <source>
        <dbReference type="EMBL" id="MVU78394.1"/>
    </source>
</evidence>
<reference evidence="9 10" key="1">
    <citation type="submission" date="2019-12" db="EMBL/GenBank/DDBJ databases">
        <title>Nocardia sp. nov. ET3-3 isolated from soil.</title>
        <authorList>
            <person name="Kanchanasin P."/>
            <person name="Tanasupawat S."/>
            <person name="Yuki M."/>
            <person name="Kudo T."/>
        </authorList>
    </citation>
    <scope>NUCLEOTIDE SEQUENCE [LARGE SCALE GENOMIC DNA]</scope>
    <source>
        <strain evidence="9 10">ET3-3</strain>
    </source>
</reference>
<evidence type="ECO:0000313" key="10">
    <source>
        <dbReference type="Proteomes" id="UP000466794"/>
    </source>
</evidence>
<evidence type="ECO:0000256" key="1">
    <source>
        <dbReference type="ARBA" id="ARBA00004651"/>
    </source>
</evidence>
<organism evidence="9 10">
    <name type="scientific">Nocardia terrae</name>
    <dbReference type="NCBI Taxonomy" id="2675851"/>
    <lineage>
        <taxon>Bacteria</taxon>
        <taxon>Bacillati</taxon>
        <taxon>Actinomycetota</taxon>
        <taxon>Actinomycetes</taxon>
        <taxon>Mycobacteriales</taxon>
        <taxon>Nocardiaceae</taxon>
        <taxon>Nocardia</taxon>
    </lineage>
</organism>
<comment type="subcellular location">
    <subcellularLocation>
        <location evidence="1">Cell membrane</location>
        <topology evidence="1">Multi-pass membrane protein</topology>
    </subcellularLocation>
</comment>
<dbReference type="Pfam" id="PF03458">
    <property type="entry name" value="Gly_transporter"/>
    <property type="match status" value="2"/>
</dbReference>
<dbReference type="Proteomes" id="UP000466794">
    <property type="component" value="Unassembled WGS sequence"/>
</dbReference>
<keyword evidence="3" id="KW-1003">Cell membrane</keyword>
<name>A0A7K1UVJ8_9NOCA</name>
<dbReference type="AlphaFoldDB" id="A0A7K1UVJ8"/>
<keyword evidence="6 7" id="KW-0472">Membrane</keyword>
<proteinExistence type="inferred from homology"/>
<sequence>MDRIRNRRNRTRTFRDLRQHARGPAVTGLLHIPTGLDLSAVAVGALGGAVTATRRAASEGIDVIGVMVIGIATGLGGSMLRDVALARTPAALRGDGYLLTAMAAAGIGMMFAHLLVRAATLIALTDAAALGLYLVLGITKAQLAGLSPTGAVLVGILACTGGGVLRDLLLGDPVALVRIGSWYVTAALGAAGVFLLCQPHLELTIATIATVLTAFALRAAALRWAWFSPAAGRRLPRRVSVRR</sequence>
<dbReference type="PANTHER" id="PTHR30506">
    <property type="entry name" value="INNER MEMBRANE PROTEIN"/>
    <property type="match status" value="1"/>
</dbReference>
<keyword evidence="4 7" id="KW-0812">Transmembrane</keyword>